<dbReference type="GO" id="GO:0005886">
    <property type="term" value="C:plasma membrane"/>
    <property type="evidence" value="ECO:0007669"/>
    <property type="project" value="TreeGrafter"/>
</dbReference>
<feature type="transmembrane region" description="Helical" evidence="8">
    <location>
        <begin position="270"/>
        <end position="294"/>
    </location>
</feature>
<dbReference type="GO" id="GO:0022857">
    <property type="term" value="F:transmembrane transporter activity"/>
    <property type="evidence" value="ECO:0007669"/>
    <property type="project" value="InterPro"/>
</dbReference>
<feature type="transmembrane region" description="Helical" evidence="8">
    <location>
        <begin position="437"/>
        <end position="457"/>
    </location>
</feature>
<dbReference type="OrthoDB" id="9809167at2"/>
<feature type="transmembrane region" description="Helical" evidence="8">
    <location>
        <begin position="355"/>
        <end position="374"/>
    </location>
</feature>
<comment type="similarity">
    <text evidence="2 7">Belongs to the purine-cytosine permease (2.A.39) family.</text>
</comment>
<dbReference type="KEGG" id="mdx:BTO20_31670"/>
<evidence type="ECO:0000256" key="3">
    <source>
        <dbReference type="ARBA" id="ARBA00022448"/>
    </source>
</evidence>
<feature type="transmembrane region" description="Helical" evidence="8">
    <location>
        <begin position="192"/>
        <end position="210"/>
    </location>
</feature>
<dbReference type="PANTHER" id="PTHR31806">
    <property type="entry name" value="PURINE-CYTOSINE PERMEASE FCY2-RELATED"/>
    <property type="match status" value="1"/>
</dbReference>
<dbReference type="PANTHER" id="PTHR31806:SF1">
    <property type="entry name" value="PURINE-CYTOSINE PERMEASE FCY2-RELATED"/>
    <property type="match status" value="1"/>
</dbReference>
<keyword evidence="5 8" id="KW-1133">Transmembrane helix</keyword>
<organism evidence="9 10">
    <name type="scientific">Mycobacterium dioxanotrophicus</name>
    <dbReference type="NCBI Taxonomy" id="482462"/>
    <lineage>
        <taxon>Bacteria</taxon>
        <taxon>Bacillati</taxon>
        <taxon>Actinomycetota</taxon>
        <taxon>Actinomycetes</taxon>
        <taxon>Mycobacteriales</taxon>
        <taxon>Mycobacteriaceae</taxon>
        <taxon>Mycobacterium</taxon>
    </lineage>
</organism>
<name>A0A1Y0CB71_9MYCO</name>
<feature type="transmembrane region" description="Helical" evidence="8">
    <location>
        <begin position="314"/>
        <end position="334"/>
    </location>
</feature>
<dbReference type="Pfam" id="PF02133">
    <property type="entry name" value="Transp_cyt_pur"/>
    <property type="match status" value="1"/>
</dbReference>
<dbReference type="InterPro" id="IPR026030">
    <property type="entry name" value="Pur-cyt_permease_Fcy2/21/22"/>
</dbReference>
<evidence type="ECO:0000256" key="2">
    <source>
        <dbReference type="ARBA" id="ARBA00008974"/>
    </source>
</evidence>
<feature type="transmembrane region" description="Helical" evidence="8">
    <location>
        <begin position="161"/>
        <end position="180"/>
    </location>
</feature>
<keyword evidence="10" id="KW-1185">Reference proteome</keyword>
<keyword evidence="6 7" id="KW-0472">Membrane</keyword>
<feature type="transmembrane region" description="Helical" evidence="8">
    <location>
        <begin position="49"/>
        <end position="70"/>
    </location>
</feature>
<sequence>MFRTKETDNNAIQLDPLDRTDADDRITRIEPHGIDYIPDEERESKPSNLFYILVGGSITFSVIILGWFPIAFGLSWWAACSAVVVGAFLGALLLAPMGLMGPRSGTNNPVSSGALFGVVGRIIGTLLEASASLAFAALSIWTGGDALVAGMKALFNVSDHAVTRIVAYAVLSVIVTIVSVFGHHAMVAAQKFMLPTAGLALLIGVFVFLPKADFGYAGTGDYLLGSFWPTWLSAVLLNISTVTSYGAYVGDWTRHISKKRFSDRQVVGSLFFGGFFGLGGCILFGTFTSVAVLSSGLGDAYTPYVFGLVKAAPLWYVPLLIFLGLASGTAQAVINTYGTGLDTSSLIPKLNRVQATLAACGGATLLVYLGYFYTELMESVSVFLSLLVICSVPWIIIMIIGFIHRDGYYDVDDLQVFNRGERGGVYWFSHGLNWRALGVWATAVVVSFFFTNTAWYTGPGTELTNGADFGFIVGGVLTAVFYPLALRIWPEPRSVFAPEPNAGKVGTVGTSAE</sequence>
<evidence type="ECO:0000256" key="7">
    <source>
        <dbReference type="PIRNR" id="PIRNR002744"/>
    </source>
</evidence>
<gene>
    <name evidence="9" type="ORF">BTO20_31670</name>
</gene>
<dbReference type="AlphaFoldDB" id="A0A1Y0CB71"/>
<dbReference type="PIRSF" id="PIRSF002744">
    <property type="entry name" value="Pur-cyt_permease"/>
    <property type="match status" value="1"/>
</dbReference>
<feature type="transmembrane region" description="Helical" evidence="8">
    <location>
        <begin position="380"/>
        <end position="403"/>
    </location>
</feature>
<feature type="transmembrane region" description="Helical" evidence="8">
    <location>
        <begin position="469"/>
        <end position="489"/>
    </location>
</feature>
<dbReference type="EMBL" id="CP020809">
    <property type="protein sequence ID" value="ART72510.1"/>
    <property type="molecule type" value="Genomic_DNA"/>
</dbReference>
<evidence type="ECO:0008006" key="11">
    <source>
        <dbReference type="Google" id="ProtNLM"/>
    </source>
</evidence>
<comment type="subcellular location">
    <subcellularLocation>
        <location evidence="1">Membrane</location>
        <topology evidence="1">Multi-pass membrane protein</topology>
    </subcellularLocation>
</comment>
<accession>A0A1Y0CB71</accession>
<evidence type="ECO:0000256" key="8">
    <source>
        <dbReference type="SAM" id="Phobius"/>
    </source>
</evidence>
<evidence type="ECO:0000313" key="9">
    <source>
        <dbReference type="EMBL" id="ART72510.1"/>
    </source>
</evidence>
<evidence type="ECO:0000256" key="6">
    <source>
        <dbReference type="ARBA" id="ARBA00023136"/>
    </source>
</evidence>
<evidence type="ECO:0000313" key="10">
    <source>
        <dbReference type="Proteomes" id="UP000195331"/>
    </source>
</evidence>
<dbReference type="InterPro" id="IPR001248">
    <property type="entry name" value="Pur-cyt_permease"/>
</dbReference>
<keyword evidence="3 7" id="KW-0813">Transport</keyword>
<feature type="transmembrane region" description="Helical" evidence="8">
    <location>
        <begin position="115"/>
        <end position="141"/>
    </location>
</feature>
<protein>
    <recommendedName>
        <fullName evidence="11">Nitrate reductase</fullName>
    </recommendedName>
</protein>
<dbReference type="Proteomes" id="UP000195331">
    <property type="component" value="Chromosome"/>
</dbReference>
<dbReference type="Gene3D" id="1.10.4160.10">
    <property type="entry name" value="Hydantoin permease"/>
    <property type="match status" value="1"/>
</dbReference>
<feature type="transmembrane region" description="Helical" evidence="8">
    <location>
        <begin position="230"/>
        <end position="249"/>
    </location>
</feature>
<evidence type="ECO:0000256" key="4">
    <source>
        <dbReference type="ARBA" id="ARBA00022692"/>
    </source>
</evidence>
<proteinExistence type="inferred from homology"/>
<keyword evidence="4 8" id="KW-0812">Transmembrane</keyword>
<reference evidence="9 10" key="1">
    <citation type="submission" date="2017-04" db="EMBL/GenBank/DDBJ databases">
        <title>Whole Genome Sequence of 1,4-Dioxane Degrading Bacterium Mycobacterium dioxanotrophicus PH-06.</title>
        <authorList>
            <person name="He Y."/>
        </authorList>
    </citation>
    <scope>NUCLEOTIDE SEQUENCE [LARGE SCALE GENOMIC DNA]</scope>
    <source>
        <strain evidence="9 10">PH-06</strain>
    </source>
</reference>
<dbReference type="RefSeq" id="WP_087079849.1">
    <property type="nucleotide sequence ID" value="NZ_CP020809.1"/>
</dbReference>
<feature type="transmembrane region" description="Helical" evidence="8">
    <location>
        <begin position="76"/>
        <end position="95"/>
    </location>
</feature>
<evidence type="ECO:0000256" key="1">
    <source>
        <dbReference type="ARBA" id="ARBA00004141"/>
    </source>
</evidence>
<evidence type="ECO:0000256" key="5">
    <source>
        <dbReference type="ARBA" id="ARBA00022989"/>
    </source>
</evidence>